<feature type="repeat" description="ANK" evidence="1">
    <location>
        <begin position="179"/>
        <end position="211"/>
    </location>
</feature>
<evidence type="ECO:0000259" key="3">
    <source>
        <dbReference type="PROSITE" id="PS50011"/>
    </source>
</evidence>
<proteinExistence type="predicted"/>
<accession>A0AA36EW12</accession>
<protein>
    <submittedName>
        <fullName evidence="4">Serine/threonine-protein kinase endoribonuclease IRE2</fullName>
    </submittedName>
</protein>
<dbReference type="PANTHER" id="PTHR13954:SF6">
    <property type="entry name" value="NON-SPECIFIC SERINE_THREONINE PROTEIN KINASE"/>
    <property type="match status" value="1"/>
</dbReference>
<dbReference type="InterPro" id="IPR000719">
    <property type="entry name" value="Prot_kinase_dom"/>
</dbReference>
<dbReference type="Proteomes" id="UP001162480">
    <property type="component" value="Chromosome 1"/>
</dbReference>
<keyword evidence="4" id="KW-0418">Kinase</keyword>
<dbReference type="GO" id="GO:0004674">
    <property type="term" value="F:protein serine/threonine kinase activity"/>
    <property type="evidence" value="ECO:0007669"/>
    <property type="project" value="InterPro"/>
</dbReference>
<feature type="region of interest" description="Disordered" evidence="2">
    <location>
        <begin position="1"/>
        <end position="27"/>
    </location>
</feature>
<dbReference type="PANTHER" id="PTHR13954">
    <property type="entry name" value="IRE1-RELATED"/>
    <property type="match status" value="1"/>
</dbReference>
<feature type="domain" description="Protein kinase" evidence="3">
    <location>
        <begin position="1120"/>
        <end position="1461"/>
    </location>
</feature>
<dbReference type="GO" id="GO:0004521">
    <property type="term" value="F:RNA endonuclease activity"/>
    <property type="evidence" value="ECO:0007669"/>
    <property type="project" value="InterPro"/>
</dbReference>
<dbReference type="InterPro" id="IPR002110">
    <property type="entry name" value="Ankyrin_rpt"/>
</dbReference>
<dbReference type="SUPFAM" id="SSF56112">
    <property type="entry name" value="Protein kinase-like (PK-like)"/>
    <property type="match status" value="1"/>
</dbReference>
<dbReference type="PROSITE" id="PS50088">
    <property type="entry name" value="ANK_REPEAT"/>
    <property type="match status" value="3"/>
</dbReference>
<organism evidence="4 5">
    <name type="scientific">Octopus vulgaris</name>
    <name type="common">Common octopus</name>
    <dbReference type="NCBI Taxonomy" id="6645"/>
    <lineage>
        <taxon>Eukaryota</taxon>
        <taxon>Metazoa</taxon>
        <taxon>Spiralia</taxon>
        <taxon>Lophotrochozoa</taxon>
        <taxon>Mollusca</taxon>
        <taxon>Cephalopoda</taxon>
        <taxon>Coleoidea</taxon>
        <taxon>Octopodiformes</taxon>
        <taxon>Octopoda</taxon>
        <taxon>Incirrata</taxon>
        <taxon>Octopodidae</taxon>
        <taxon>Octopus</taxon>
    </lineage>
</organism>
<feature type="compositionally biased region" description="Polar residues" evidence="2">
    <location>
        <begin position="573"/>
        <end position="589"/>
    </location>
</feature>
<evidence type="ECO:0000256" key="1">
    <source>
        <dbReference type="PROSITE-ProRule" id="PRU00023"/>
    </source>
</evidence>
<dbReference type="PROSITE" id="PS50011">
    <property type="entry name" value="PROTEIN_KINASE_DOM"/>
    <property type="match status" value="1"/>
</dbReference>
<dbReference type="PROSITE" id="PS50297">
    <property type="entry name" value="ANK_REP_REGION"/>
    <property type="match status" value="3"/>
</dbReference>
<sequence>MVRHKTLKRFTPKANSSKAVHSEQSNRRKIHMDSLECKSKFCQCWKDDKDSKLPNAETITAKLQVNKMKKEVVPKFNNATQNVVALLSSNNPSEVLRELLTSGWDINEKSVIDGATALAEAIAHKRFDVVKCLITNGADISIRDDQGKTLLHLAVEVQWEKCVLLLINNGASVNSCDNEGKIPLMLAASQGHNRIVEQLILAGSNILTADKSLLEKIRSPKECTEAEKIEYYGWILLCLMATAQLVEKDAYIMKVYYKLKVIANVLSSLQMFINKCETIWTHFIEYFNTIAYEKQQETIAQLLGDEIRLNKKKEKKLVKKQLKRKHHPQQSQQAYENPLSEANNDAVTNNTNKGSSDSIFKAVEQEVHDSNLGKLRVDNTSDQSLLSPTELSRKACKKMLLMNSVSKNSHDVFPSPNGNSLDTICEKSVESKKTVSEDLLSKSYNEVEHNTNVNRDCYSIDEDLGAQWTTVVAKKSTCKYENRTKHGMKTEVKIPEKIDNNSRKSSSYPITKHYVNEGAVKVDSTLGSNFRTQNNKTALNATSENRNIPVESDKITPRKNFLCPTYSTNIPQDLNKQKIQATQVPSSSESPEKYKAKPVSGRRNSINSTPSPYPYFSKKNKSNLVTKQNVNCTYSSVFDSQHKTGKISLEELLIAKIESYCKSEDNLVDNNYASLETKPETSVENTHITNPSKESNVGLPFFMPSIHFESEKDWKPARINKKSLQTDVQKDRPEVMKVVTPRQVLPNKTLKKSDALETQVFLDKKHAQVIHNAPAVDNKPDVNRTDVNFKPDVNTTPDVNFEPNVNVTPDIITTLVDVRPVAITTLVDVTPVAITTLVDVTPVAITTHVDVTLDADTKPDVGITPNVDVPDDDDTAVIDTISDLDVTEDLDDAPDLDVTQELDSAAELDVTPDVESISNYTTTQNIQSIHISRNHEFVNSATKSQDISTNKENYLQMEDDDLDNKEYFKIRQKKEDFTNNSLSKELKLAERAQSVNSHFFQDLLLPVQQKGDEKYEQKNDKVSKSIEKSMERAFSFKTPKQYTESDKEICLKKTETKRYHMARFSKDPVCLNLSSVRSSPAFRDIQLTWMRQYLQQLCQNSITRDLVYNHNAFYYMTYFSQKEKDSLMSDFPEIFSSNVSTGYHISYHLTKTSMKEDNKDNTLKQKLNIPMFLKQPTIFSDIKKSFIPFEKHQKSVRWQKHLNHLLQLSPRNLCYVEDVILPLYIRNYNINVRGNHFVVVGLLSDGTELAVKLYRANECPVVCGALRKLSQSVMVGQKFFLATMNLCECNLKEYIDWKKFSNRFDLNTASYLFWHMVSSLKYLHDNNIVHGRLEPKNILITVYGKLLLSNYGFHSSWIHGPDCQNYSQKCWQPSEFLRSCDGQKFSIKSDIQVAGMVAYFILSGGHHPFGKSSSEIPLNIILHEKQLCNLSLEASDIITMMLSAIPDERPTASEVLKHPYFWSNQRKLQFLLTVGSDILNALMLQSQEVKDILGEPFNYFLKKFPKLFQNGTV</sequence>
<dbReference type="Gene3D" id="1.10.510.10">
    <property type="entry name" value="Transferase(Phosphotransferase) domain 1"/>
    <property type="match status" value="1"/>
</dbReference>
<evidence type="ECO:0000313" key="5">
    <source>
        <dbReference type="Proteomes" id="UP001162480"/>
    </source>
</evidence>
<feature type="compositionally biased region" description="Basic residues" evidence="2">
    <location>
        <begin position="1"/>
        <end position="11"/>
    </location>
</feature>
<dbReference type="InterPro" id="IPR011009">
    <property type="entry name" value="Kinase-like_dom_sf"/>
</dbReference>
<dbReference type="SUPFAM" id="SSF48403">
    <property type="entry name" value="Ankyrin repeat"/>
    <property type="match status" value="1"/>
</dbReference>
<evidence type="ECO:0000256" key="2">
    <source>
        <dbReference type="SAM" id="MobiDB-lite"/>
    </source>
</evidence>
<dbReference type="GO" id="GO:0070059">
    <property type="term" value="P:intrinsic apoptotic signaling pathway in response to endoplasmic reticulum stress"/>
    <property type="evidence" value="ECO:0007669"/>
    <property type="project" value="TreeGrafter"/>
</dbReference>
<keyword evidence="5" id="KW-1185">Reference proteome</keyword>
<dbReference type="EMBL" id="OX597814">
    <property type="protein sequence ID" value="CAI9715102.1"/>
    <property type="molecule type" value="Genomic_DNA"/>
</dbReference>
<evidence type="ECO:0000313" key="4">
    <source>
        <dbReference type="EMBL" id="CAI9715102.1"/>
    </source>
</evidence>
<dbReference type="Pfam" id="PF00069">
    <property type="entry name" value="Pkinase"/>
    <property type="match status" value="1"/>
</dbReference>
<reference evidence="4" key="1">
    <citation type="submission" date="2023-08" db="EMBL/GenBank/DDBJ databases">
        <authorList>
            <person name="Alioto T."/>
            <person name="Alioto T."/>
            <person name="Gomez Garrido J."/>
        </authorList>
    </citation>
    <scope>NUCLEOTIDE SEQUENCE</scope>
</reference>
<dbReference type="GO" id="GO:0051082">
    <property type="term" value="F:unfolded protein binding"/>
    <property type="evidence" value="ECO:0007669"/>
    <property type="project" value="TreeGrafter"/>
</dbReference>
<dbReference type="InterPro" id="IPR036770">
    <property type="entry name" value="Ankyrin_rpt-contain_sf"/>
</dbReference>
<feature type="repeat" description="ANK" evidence="1">
    <location>
        <begin position="146"/>
        <end position="178"/>
    </location>
</feature>
<dbReference type="GO" id="GO:0005524">
    <property type="term" value="F:ATP binding"/>
    <property type="evidence" value="ECO:0007669"/>
    <property type="project" value="InterPro"/>
</dbReference>
<dbReference type="Gene3D" id="1.25.40.20">
    <property type="entry name" value="Ankyrin repeat-containing domain"/>
    <property type="match status" value="1"/>
</dbReference>
<dbReference type="SMART" id="SM00220">
    <property type="entry name" value="S_TKc"/>
    <property type="match status" value="1"/>
</dbReference>
<dbReference type="InterPro" id="IPR045133">
    <property type="entry name" value="IRE1/2-like"/>
</dbReference>
<keyword evidence="4" id="KW-0808">Transferase</keyword>
<feature type="region of interest" description="Disordered" evidence="2">
    <location>
        <begin position="321"/>
        <end position="355"/>
    </location>
</feature>
<dbReference type="SMART" id="SM00248">
    <property type="entry name" value="ANK"/>
    <property type="match status" value="4"/>
</dbReference>
<dbReference type="GO" id="GO:0036498">
    <property type="term" value="P:IRE1-mediated unfolded protein response"/>
    <property type="evidence" value="ECO:0007669"/>
    <property type="project" value="TreeGrafter"/>
</dbReference>
<feature type="compositionally biased region" description="Polar residues" evidence="2">
    <location>
        <begin position="329"/>
        <end position="355"/>
    </location>
</feature>
<feature type="region of interest" description="Disordered" evidence="2">
    <location>
        <begin position="573"/>
        <end position="614"/>
    </location>
</feature>
<keyword evidence="1" id="KW-0040">ANK repeat</keyword>
<dbReference type="Pfam" id="PF12796">
    <property type="entry name" value="Ank_2"/>
    <property type="match status" value="1"/>
</dbReference>
<dbReference type="GO" id="GO:1990604">
    <property type="term" value="C:IRE1-TRAF2-ASK1 complex"/>
    <property type="evidence" value="ECO:0007669"/>
    <property type="project" value="TreeGrafter"/>
</dbReference>
<feature type="repeat" description="ANK" evidence="1">
    <location>
        <begin position="113"/>
        <end position="145"/>
    </location>
</feature>
<gene>
    <name evidence="4" type="ORF">OCTVUL_1B005614</name>
</gene>
<name>A0AA36EW12_OCTVU</name>